<dbReference type="EMBL" id="BLQM01000028">
    <property type="protein sequence ID" value="GMH52708.1"/>
    <property type="molecule type" value="Genomic_DNA"/>
</dbReference>
<name>A0A9W7DVZ1_9STRA</name>
<reference evidence="2" key="1">
    <citation type="journal article" date="2023" name="Commun. Biol.">
        <title>Genome analysis of Parmales, the sister group of diatoms, reveals the evolutionary specialization of diatoms from phago-mixotrophs to photoautotrophs.</title>
        <authorList>
            <person name="Ban H."/>
            <person name="Sato S."/>
            <person name="Yoshikawa S."/>
            <person name="Yamada K."/>
            <person name="Nakamura Y."/>
            <person name="Ichinomiya M."/>
            <person name="Sato N."/>
            <person name="Blanc-Mathieu R."/>
            <person name="Endo H."/>
            <person name="Kuwata A."/>
            <person name="Ogata H."/>
        </authorList>
    </citation>
    <scope>NUCLEOTIDE SEQUENCE [LARGE SCALE GENOMIC DNA]</scope>
</reference>
<proteinExistence type="predicted"/>
<evidence type="ECO:0000313" key="1">
    <source>
        <dbReference type="EMBL" id="GMH52708.1"/>
    </source>
</evidence>
<dbReference type="AlphaFoldDB" id="A0A9W7DVZ1"/>
<evidence type="ECO:0000313" key="2">
    <source>
        <dbReference type="Proteomes" id="UP001162640"/>
    </source>
</evidence>
<dbReference type="InterPro" id="IPR032675">
    <property type="entry name" value="LRR_dom_sf"/>
</dbReference>
<organism evidence="1 2">
    <name type="scientific">Triparma laevis f. inornata</name>
    <dbReference type="NCBI Taxonomy" id="1714386"/>
    <lineage>
        <taxon>Eukaryota</taxon>
        <taxon>Sar</taxon>
        <taxon>Stramenopiles</taxon>
        <taxon>Ochrophyta</taxon>
        <taxon>Bolidophyceae</taxon>
        <taxon>Parmales</taxon>
        <taxon>Triparmaceae</taxon>
        <taxon>Triparma</taxon>
    </lineage>
</organism>
<sequence length="309" mass="33856">MKIPDSLQTLGDTVFYECSKVVPSYFGVHKADEHGATSRVVAYLRTQQRTAALEKVIAEQAAKLSVKNVEQDSENAALSARIVDQTTEIAALTTENAEQATEITTLTTEVAALKIAALTTENTALTAENTVLTTENAEQATEITVLTIENAALKIATLTTEAVALSITNAPVHTDDFINTIDFKRRFVGFVHIEMLLVLREVCKEWNDVVVERVDESVESGMMMVQGGNDISYAEIEAREEMRELVTQVIFLLNVTKVGDRTCMLATNLVVVHISEGVVRIGDDAFLDCHRLTTVSFPTTLKSTGRQAF</sequence>
<accession>A0A9W7DVZ1</accession>
<dbReference type="InterPro" id="IPR026906">
    <property type="entry name" value="LRR_5"/>
</dbReference>
<dbReference type="Pfam" id="PF13306">
    <property type="entry name" value="LRR_5"/>
    <property type="match status" value="1"/>
</dbReference>
<dbReference type="Proteomes" id="UP001162640">
    <property type="component" value="Unassembled WGS sequence"/>
</dbReference>
<gene>
    <name evidence="1" type="ORF">TL16_g01293</name>
</gene>
<comment type="caution">
    <text evidence="1">The sequence shown here is derived from an EMBL/GenBank/DDBJ whole genome shotgun (WGS) entry which is preliminary data.</text>
</comment>
<dbReference type="Gene3D" id="3.80.10.10">
    <property type="entry name" value="Ribonuclease Inhibitor"/>
    <property type="match status" value="1"/>
</dbReference>
<protein>
    <submittedName>
        <fullName evidence="1">Uncharacterized protein</fullName>
    </submittedName>
</protein>